<feature type="transmembrane region" description="Helical" evidence="1">
    <location>
        <begin position="95"/>
        <end position="116"/>
    </location>
</feature>
<dbReference type="EMBL" id="HBUE01063119">
    <property type="protein sequence ID" value="CAG6469522.1"/>
    <property type="molecule type" value="Transcribed_RNA"/>
</dbReference>
<dbReference type="EMBL" id="HBUE01322930">
    <property type="protein sequence ID" value="CAG6589135.1"/>
    <property type="molecule type" value="Transcribed_RNA"/>
</dbReference>
<keyword evidence="1" id="KW-0472">Membrane</keyword>
<dbReference type="EMBL" id="HBUE01216382">
    <property type="protein sequence ID" value="CAG6537135.1"/>
    <property type="molecule type" value="Transcribed_RNA"/>
</dbReference>
<evidence type="ECO:0000313" key="2">
    <source>
        <dbReference type="EMBL" id="CAG6537135.1"/>
    </source>
</evidence>
<accession>A0A8D8HKZ3</accession>
<keyword evidence="1" id="KW-0812">Transmembrane</keyword>
<reference evidence="2" key="1">
    <citation type="submission" date="2021-05" db="EMBL/GenBank/DDBJ databases">
        <authorList>
            <person name="Alioto T."/>
            <person name="Alioto T."/>
            <person name="Gomez Garrido J."/>
        </authorList>
    </citation>
    <scope>NUCLEOTIDE SEQUENCE</scope>
</reference>
<sequence>MQPVDQRLEVTLAAVLATVVVVDVQTARLQRSRDFDARSFRRKATRFQDHLPSRRRTRTRFVQLHTLQLVGSLADLLIATILLRVLTLPIGKSILYVLLLVVPLAVLLLLLLLVVVISVETILLLLLSLLLLVVAAIFRRGRGVRRARDRGSVPGRDRLLQNHLVGERYRNHARHTVVLVLGPIGTLAPGIAVERTTLTLKVGHLCTVPAPERNFLLGFHWRLSRR</sequence>
<name>A0A8D8HKZ3_CULPI</name>
<dbReference type="EMBL" id="HBUE01216381">
    <property type="protein sequence ID" value="CAG6537133.1"/>
    <property type="molecule type" value="Transcribed_RNA"/>
</dbReference>
<feature type="transmembrane region" description="Helical" evidence="1">
    <location>
        <begin position="61"/>
        <end position="83"/>
    </location>
</feature>
<proteinExistence type="predicted"/>
<dbReference type="AlphaFoldDB" id="A0A8D8HKZ3"/>
<dbReference type="EMBL" id="HBUE01322932">
    <property type="protein sequence ID" value="CAG6589138.1"/>
    <property type="molecule type" value="Transcribed_RNA"/>
</dbReference>
<organism evidence="2">
    <name type="scientific">Culex pipiens</name>
    <name type="common">House mosquito</name>
    <dbReference type="NCBI Taxonomy" id="7175"/>
    <lineage>
        <taxon>Eukaryota</taxon>
        <taxon>Metazoa</taxon>
        <taxon>Ecdysozoa</taxon>
        <taxon>Arthropoda</taxon>
        <taxon>Hexapoda</taxon>
        <taxon>Insecta</taxon>
        <taxon>Pterygota</taxon>
        <taxon>Neoptera</taxon>
        <taxon>Endopterygota</taxon>
        <taxon>Diptera</taxon>
        <taxon>Nematocera</taxon>
        <taxon>Culicoidea</taxon>
        <taxon>Culicidae</taxon>
        <taxon>Culicinae</taxon>
        <taxon>Culicini</taxon>
        <taxon>Culex</taxon>
        <taxon>Culex</taxon>
    </lineage>
</organism>
<protein>
    <submittedName>
        <fullName evidence="2">(northern house mosquito) hypothetical protein</fullName>
    </submittedName>
</protein>
<evidence type="ECO:0000256" key="1">
    <source>
        <dbReference type="SAM" id="Phobius"/>
    </source>
</evidence>
<dbReference type="EMBL" id="HBUE01216380">
    <property type="protein sequence ID" value="CAG6537132.1"/>
    <property type="molecule type" value="Transcribed_RNA"/>
</dbReference>
<dbReference type="EMBL" id="HBUE01063120">
    <property type="protein sequence ID" value="CAG6469524.1"/>
    <property type="molecule type" value="Transcribed_RNA"/>
</dbReference>
<feature type="transmembrane region" description="Helical" evidence="1">
    <location>
        <begin position="122"/>
        <end position="138"/>
    </location>
</feature>
<dbReference type="EMBL" id="HBUE01322931">
    <property type="protein sequence ID" value="CAG6589136.1"/>
    <property type="molecule type" value="Transcribed_RNA"/>
</dbReference>
<keyword evidence="1" id="KW-1133">Transmembrane helix</keyword>